<dbReference type="EMBL" id="FNIL01000001">
    <property type="protein sequence ID" value="SDN26983.1"/>
    <property type="molecule type" value="Genomic_DNA"/>
</dbReference>
<dbReference type="Pfam" id="PF06569">
    <property type="entry name" value="DUF1128"/>
    <property type="match status" value="1"/>
</dbReference>
<protein>
    <submittedName>
        <fullName evidence="1">Uncharacterized protein YfkK, UPF0435 family</fullName>
    </submittedName>
</protein>
<dbReference type="InterPro" id="IPR009507">
    <property type="entry name" value="UPF0435"/>
</dbReference>
<keyword evidence="2" id="KW-1185">Reference proteome</keyword>
<dbReference type="STRING" id="745820.SAMN04488053_101307"/>
<dbReference type="AlphaFoldDB" id="A0A1H0A215"/>
<organism evidence="1 2">
    <name type="scientific">Alkalicoccus daliensis</name>
    <dbReference type="NCBI Taxonomy" id="745820"/>
    <lineage>
        <taxon>Bacteria</taxon>
        <taxon>Bacillati</taxon>
        <taxon>Bacillota</taxon>
        <taxon>Bacilli</taxon>
        <taxon>Bacillales</taxon>
        <taxon>Bacillaceae</taxon>
        <taxon>Alkalicoccus</taxon>
    </lineage>
</organism>
<evidence type="ECO:0000313" key="2">
    <source>
        <dbReference type="Proteomes" id="UP000198778"/>
    </source>
</evidence>
<accession>A0A1H0A215</accession>
<reference evidence="2" key="1">
    <citation type="submission" date="2016-10" db="EMBL/GenBank/DDBJ databases">
        <authorList>
            <person name="Varghese N."/>
            <person name="Submissions S."/>
        </authorList>
    </citation>
    <scope>NUCLEOTIDE SEQUENCE [LARGE SCALE GENOMIC DNA]</scope>
    <source>
        <strain evidence="2">CGMCC 1.10369</strain>
    </source>
</reference>
<name>A0A1H0A215_9BACI</name>
<gene>
    <name evidence="1" type="ORF">SAMN04488053_101307</name>
</gene>
<proteinExistence type="predicted"/>
<dbReference type="Proteomes" id="UP000198778">
    <property type="component" value="Unassembled WGS sequence"/>
</dbReference>
<evidence type="ECO:0000313" key="1">
    <source>
        <dbReference type="EMBL" id="SDN26983.1"/>
    </source>
</evidence>
<sequence>MDETAQKKQEIEVMIEDIKSKLQIVNGAAMKAEFYGAEQYDELKELHQMVMAKPSLSVSEMDAIVSELGSMRNK</sequence>